<keyword evidence="2" id="KW-1185">Reference proteome</keyword>
<reference evidence="1 2" key="1">
    <citation type="submission" date="2019-10" db="EMBL/GenBank/DDBJ databases">
        <title>Pseudopuniceibacterium sp. HQ09 islated from Antarctica.</title>
        <authorList>
            <person name="Liao L."/>
            <person name="Su S."/>
            <person name="Chen B."/>
            <person name="Yu Y."/>
        </authorList>
    </citation>
    <scope>NUCLEOTIDE SEQUENCE [LARGE SCALE GENOMIC DNA]</scope>
    <source>
        <strain evidence="1 2">HQ09</strain>
    </source>
</reference>
<dbReference type="Proteomes" id="UP000594118">
    <property type="component" value="Chromosome"/>
</dbReference>
<dbReference type="KEGG" id="pshq:F3W81_01735"/>
<evidence type="ECO:0000313" key="2">
    <source>
        <dbReference type="Proteomes" id="UP000594118"/>
    </source>
</evidence>
<evidence type="ECO:0000313" key="1">
    <source>
        <dbReference type="EMBL" id="QOL79657.1"/>
    </source>
</evidence>
<proteinExistence type="predicted"/>
<dbReference type="AlphaFoldDB" id="A0A7L9WIW3"/>
<sequence>MMAFIVRRTKGAQIDCQTVHLSAVHLLLGPERIDSFVRHLSAELEDARAISEAAISLEERGRR</sequence>
<accession>A0A7L9WIW3</accession>
<protein>
    <submittedName>
        <fullName evidence="1">Uncharacterized protein</fullName>
    </submittedName>
</protein>
<name>A0A7L9WIW3_9RHOB</name>
<organism evidence="1 2">
    <name type="scientific">Pseudooceanicola spongiae</name>
    <dbReference type="NCBI Taxonomy" id="2613965"/>
    <lineage>
        <taxon>Bacteria</taxon>
        <taxon>Pseudomonadati</taxon>
        <taxon>Pseudomonadota</taxon>
        <taxon>Alphaproteobacteria</taxon>
        <taxon>Rhodobacterales</taxon>
        <taxon>Paracoccaceae</taxon>
        <taxon>Pseudooceanicola</taxon>
    </lineage>
</organism>
<dbReference type="EMBL" id="CP045201">
    <property type="protein sequence ID" value="QOL79657.1"/>
    <property type="molecule type" value="Genomic_DNA"/>
</dbReference>
<gene>
    <name evidence="1" type="ORF">F3W81_01735</name>
</gene>